<accession>A0A367ZSY1</accession>
<protein>
    <submittedName>
        <fullName evidence="2">Uncharacterized protein</fullName>
    </submittedName>
</protein>
<name>A0A367ZSY1_9BACT</name>
<sequence length="66" mass="7015">MKHATALCLIALAVSSILHPPLLVAAPPASPPAPLPPGFGDPIPDWQARWELAKVLSYTKAYDESI</sequence>
<reference evidence="2 3" key="1">
    <citation type="submission" date="2018-05" db="EMBL/GenBank/DDBJ databases">
        <title>A metagenomic window into the 2 km-deep terrestrial subsurface aquifer revealed taxonomically and functionally diverse microbial community comprising novel uncultured bacterial lineages.</title>
        <authorList>
            <person name="Kadnikov V.V."/>
            <person name="Mardanov A.V."/>
            <person name="Beletsky A.V."/>
            <person name="Banks D."/>
            <person name="Pimenov N.V."/>
            <person name="Frank Y.A."/>
            <person name="Karnachuk O.V."/>
            <person name="Ravin N.V."/>
        </authorList>
    </citation>
    <scope>NUCLEOTIDE SEQUENCE [LARGE SCALE GENOMIC DNA]</scope>
    <source>
        <strain evidence="2">BY5</strain>
    </source>
</reference>
<dbReference type="Proteomes" id="UP000252355">
    <property type="component" value="Unassembled WGS sequence"/>
</dbReference>
<evidence type="ECO:0000313" key="3">
    <source>
        <dbReference type="Proteomes" id="UP000252355"/>
    </source>
</evidence>
<feature type="signal peptide" evidence="1">
    <location>
        <begin position="1"/>
        <end position="25"/>
    </location>
</feature>
<proteinExistence type="predicted"/>
<evidence type="ECO:0000256" key="1">
    <source>
        <dbReference type="SAM" id="SignalP"/>
    </source>
</evidence>
<feature type="chain" id="PRO_5016712388" evidence="1">
    <location>
        <begin position="26"/>
        <end position="66"/>
    </location>
</feature>
<organism evidence="2 3">
    <name type="scientific">Candidatus Ozemobacter sibiricus</name>
    <dbReference type="NCBI Taxonomy" id="2268124"/>
    <lineage>
        <taxon>Bacteria</taxon>
        <taxon>Candidatus Ozemobacteria</taxon>
        <taxon>Candidatus Ozemobacterales</taxon>
        <taxon>Candidatus Ozemobacteraceae</taxon>
        <taxon>Candidatus Ozemobacter</taxon>
    </lineage>
</organism>
<comment type="caution">
    <text evidence="2">The sequence shown here is derived from an EMBL/GenBank/DDBJ whole genome shotgun (WGS) entry which is preliminary data.</text>
</comment>
<gene>
    <name evidence="2" type="ORF">OZSIB_3197</name>
</gene>
<keyword evidence="1" id="KW-0732">Signal</keyword>
<evidence type="ECO:0000313" key="2">
    <source>
        <dbReference type="EMBL" id="RCK80451.1"/>
    </source>
</evidence>
<dbReference type="AlphaFoldDB" id="A0A367ZSY1"/>
<dbReference type="EMBL" id="QOQW01000006">
    <property type="protein sequence ID" value="RCK80451.1"/>
    <property type="molecule type" value="Genomic_DNA"/>
</dbReference>